<gene>
    <name evidence="7" type="ORF">EA756_12270</name>
</gene>
<sequence>MNIENNPAEIASIESITRIKECIDSNKSFRLEAGAGAGKTYSLIESLKYIISNKADNLIDKRIACITYTNIAKEEILNRTDNHPLIYANTIHSFCWELIQPFQLNLRNIIVDLSDKWREKVQITALTNQQIKYDLGIMKLSDTEAFLHHDDVIKCMSKLLSLPKFQKYLKTKFPIVFIDEYQDTDKILATNLVNYLIENDSGVLVGFFGDHWQKIYGKNACGLINTPSGKIVEINKNANFRSDKNIVDCLNRIRKELPQNEYDPTSKGVVKIFHSNNWSGERQSLNHWQGDLPKEEAKNYIDQIKIRLLQDGWDFNNSSQTKILFLTNNLIATEQGFKNLADCFEYTDDYLKKNDPYLKFFLEFLEPIILAFNEKKFGKIFQILGTKKPNLLCQNDKIKWSNHFSELVNLRETGTIKDLIKLIAENNIIGFSASLERCENKLSKLIQDTQIERNEDDNNFVAKVSKLYNIKYCEVISLGEYIEEKTPFSTKHGVKGAEFNNVFVVLGRGWNNYNWDQLLLWMKNGIPNGKDEAFERNRNLFYVCCSRAKHNLTLLFTQSLSSNSLLMLEEIFGAENITGDPLY</sequence>
<dbReference type="InterPro" id="IPR000212">
    <property type="entry name" value="DNA_helicase_UvrD/REP"/>
</dbReference>
<dbReference type="Pfam" id="PF13361">
    <property type="entry name" value="UvrD_C"/>
    <property type="match status" value="1"/>
</dbReference>
<feature type="domain" description="UvrD-like helicase C-terminal" evidence="6">
    <location>
        <begin position="436"/>
        <end position="558"/>
    </location>
</feature>
<keyword evidence="3 7" id="KW-0347">Helicase</keyword>
<evidence type="ECO:0000256" key="2">
    <source>
        <dbReference type="ARBA" id="ARBA00022801"/>
    </source>
</evidence>
<dbReference type="PANTHER" id="PTHR11070:SF2">
    <property type="entry name" value="ATP-DEPENDENT DNA HELICASE SRS2"/>
    <property type="match status" value="1"/>
</dbReference>
<dbReference type="GO" id="GO:0003677">
    <property type="term" value="F:DNA binding"/>
    <property type="evidence" value="ECO:0007669"/>
    <property type="project" value="InterPro"/>
</dbReference>
<dbReference type="Gene3D" id="3.40.50.300">
    <property type="entry name" value="P-loop containing nucleotide triphosphate hydrolases"/>
    <property type="match status" value="2"/>
</dbReference>
<dbReference type="SUPFAM" id="SSF52540">
    <property type="entry name" value="P-loop containing nucleoside triphosphate hydrolases"/>
    <property type="match status" value="1"/>
</dbReference>
<dbReference type="InterPro" id="IPR027417">
    <property type="entry name" value="P-loop_NTPase"/>
</dbReference>
<evidence type="ECO:0000313" key="7">
    <source>
        <dbReference type="EMBL" id="RSO55916.1"/>
    </source>
</evidence>
<proteinExistence type="predicted"/>
<name>A0A3R9Y0P8_9GAMM</name>
<evidence type="ECO:0000256" key="5">
    <source>
        <dbReference type="ARBA" id="ARBA00034923"/>
    </source>
</evidence>
<comment type="caution">
    <text evidence="7">The sequence shown here is derived from an EMBL/GenBank/DDBJ whole genome shotgun (WGS) entry which is preliminary data.</text>
</comment>
<accession>A0A3R9Y0P8</accession>
<evidence type="ECO:0000313" key="8">
    <source>
        <dbReference type="Proteomes" id="UP000276905"/>
    </source>
</evidence>
<evidence type="ECO:0000259" key="6">
    <source>
        <dbReference type="Pfam" id="PF13361"/>
    </source>
</evidence>
<keyword evidence="1" id="KW-0547">Nucleotide-binding</keyword>
<keyword evidence="4" id="KW-0067">ATP-binding</keyword>
<protein>
    <recommendedName>
        <fullName evidence="5">DNA 3'-5' helicase II</fullName>
    </recommendedName>
</protein>
<dbReference type="GO" id="GO:0016787">
    <property type="term" value="F:hydrolase activity"/>
    <property type="evidence" value="ECO:0007669"/>
    <property type="project" value="UniProtKB-KW"/>
</dbReference>
<dbReference type="PANTHER" id="PTHR11070">
    <property type="entry name" value="UVRD / RECB / PCRA DNA HELICASE FAMILY MEMBER"/>
    <property type="match status" value="1"/>
</dbReference>
<reference evidence="7 8" key="1">
    <citation type="submission" date="2018-10" db="EMBL/GenBank/DDBJ databases">
        <title>GWAS and RNA-Seq identify cryptic mechanisms of antimicrobial resistance in Acinetobacter baumannii.</title>
        <authorList>
            <person name="Sahl J.W."/>
        </authorList>
    </citation>
    <scope>NUCLEOTIDE SEQUENCE [LARGE SCALE GENOMIC DNA]</scope>
    <source>
        <strain evidence="7 8">TG41018</strain>
    </source>
</reference>
<dbReference type="EMBL" id="RFES01000008">
    <property type="protein sequence ID" value="RSO55916.1"/>
    <property type="molecule type" value="Genomic_DNA"/>
</dbReference>
<dbReference type="Pfam" id="PF13245">
    <property type="entry name" value="AAA_19"/>
    <property type="match status" value="1"/>
</dbReference>
<dbReference type="GO" id="GO:0000725">
    <property type="term" value="P:recombinational repair"/>
    <property type="evidence" value="ECO:0007669"/>
    <property type="project" value="TreeGrafter"/>
</dbReference>
<evidence type="ECO:0000256" key="3">
    <source>
        <dbReference type="ARBA" id="ARBA00022806"/>
    </source>
</evidence>
<dbReference type="GO" id="GO:0043138">
    <property type="term" value="F:3'-5' DNA helicase activity"/>
    <property type="evidence" value="ECO:0007669"/>
    <property type="project" value="TreeGrafter"/>
</dbReference>
<evidence type="ECO:0000256" key="4">
    <source>
        <dbReference type="ARBA" id="ARBA00022840"/>
    </source>
</evidence>
<dbReference type="GO" id="GO:0005524">
    <property type="term" value="F:ATP binding"/>
    <property type="evidence" value="ECO:0007669"/>
    <property type="project" value="UniProtKB-KW"/>
</dbReference>
<organism evidence="7 8">
    <name type="scientific">Acinetobacter lactucae</name>
    <dbReference type="NCBI Taxonomy" id="1785128"/>
    <lineage>
        <taxon>Bacteria</taxon>
        <taxon>Pseudomonadati</taxon>
        <taxon>Pseudomonadota</taxon>
        <taxon>Gammaproteobacteria</taxon>
        <taxon>Moraxellales</taxon>
        <taxon>Moraxellaceae</taxon>
        <taxon>Acinetobacter</taxon>
        <taxon>Acinetobacter calcoaceticus/baumannii complex</taxon>
    </lineage>
</organism>
<dbReference type="RefSeq" id="WP_125699266.1">
    <property type="nucleotide sequence ID" value="NZ_RFES01000008.1"/>
</dbReference>
<dbReference type="Proteomes" id="UP000276905">
    <property type="component" value="Unassembled WGS sequence"/>
</dbReference>
<dbReference type="AlphaFoldDB" id="A0A3R9Y0P8"/>
<dbReference type="InterPro" id="IPR014017">
    <property type="entry name" value="DNA_helicase_UvrD-like_C"/>
</dbReference>
<evidence type="ECO:0000256" key="1">
    <source>
        <dbReference type="ARBA" id="ARBA00022741"/>
    </source>
</evidence>
<keyword evidence="2" id="KW-0378">Hydrolase</keyword>